<dbReference type="AlphaFoldDB" id="A0A176S055"/>
<reference evidence="1 2" key="1">
    <citation type="submission" date="2016-05" db="EMBL/GenBank/DDBJ databases">
        <title>Single-cell genome of chain-forming Candidatus Thiomargarita nelsonii and comparison to other large sulfur-oxidizing bacteria.</title>
        <authorList>
            <person name="Winkel M."/>
            <person name="Salman V."/>
            <person name="Woyke T."/>
            <person name="Schulz-Vogt H."/>
            <person name="Richter M."/>
            <person name="Flood B."/>
            <person name="Bailey J."/>
            <person name="Amann R."/>
            <person name="Mussmann M."/>
        </authorList>
    </citation>
    <scope>NUCLEOTIDE SEQUENCE [LARGE SCALE GENOMIC DNA]</scope>
    <source>
        <strain evidence="1 2">THI036</strain>
    </source>
</reference>
<feature type="non-terminal residue" evidence="1">
    <location>
        <position position="1"/>
    </location>
</feature>
<comment type="caution">
    <text evidence="1">The sequence shown here is derived from an EMBL/GenBank/DDBJ whole genome shotgun (WGS) entry which is preliminary data.</text>
</comment>
<dbReference type="EMBL" id="LUTY01001699">
    <property type="protein sequence ID" value="OAD21344.1"/>
    <property type="molecule type" value="Genomic_DNA"/>
</dbReference>
<accession>A0A176S055</accession>
<proteinExistence type="predicted"/>
<name>A0A176S055_9GAMM</name>
<sequence>EDSKSAVYYFERKVKECGLSKTATVEIFIPPDQRIDKLIETFLGEDYEKLKSYPQIFQLIKEKGGDEQKAIQYANKLEIFSGKLEDKCNEQIQTKSYPYLLCHNHLNQNHIQRIFFDDLVWG</sequence>
<keyword evidence="2" id="KW-1185">Reference proteome</keyword>
<evidence type="ECO:0000313" key="1">
    <source>
        <dbReference type="EMBL" id="OAD21344.1"/>
    </source>
</evidence>
<organism evidence="1 2">
    <name type="scientific">Candidatus Thiomargarita nelsonii</name>
    <dbReference type="NCBI Taxonomy" id="1003181"/>
    <lineage>
        <taxon>Bacteria</taxon>
        <taxon>Pseudomonadati</taxon>
        <taxon>Pseudomonadota</taxon>
        <taxon>Gammaproteobacteria</taxon>
        <taxon>Thiotrichales</taxon>
        <taxon>Thiotrichaceae</taxon>
        <taxon>Thiomargarita</taxon>
    </lineage>
</organism>
<protein>
    <submittedName>
        <fullName evidence="1">Uncharacterized protein</fullName>
    </submittedName>
</protein>
<evidence type="ECO:0000313" key="2">
    <source>
        <dbReference type="Proteomes" id="UP000076962"/>
    </source>
</evidence>
<dbReference type="Proteomes" id="UP000076962">
    <property type="component" value="Unassembled WGS sequence"/>
</dbReference>
<gene>
    <name evidence="1" type="ORF">THIOM_002893</name>
</gene>